<evidence type="ECO:0000256" key="3">
    <source>
        <dbReference type="ARBA" id="ARBA00022448"/>
    </source>
</evidence>
<feature type="compositionally biased region" description="Basic and acidic residues" evidence="9">
    <location>
        <begin position="668"/>
        <end position="677"/>
    </location>
</feature>
<keyword evidence="12" id="KW-0808">Transferase</keyword>
<dbReference type="Pfam" id="PF00498">
    <property type="entry name" value="FHA"/>
    <property type="match status" value="1"/>
</dbReference>
<comment type="subcellular location">
    <subcellularLocation>
        <location evidence="1">Preautophagosomal structure membrane</location>
        <topology evidence="1">Peripheral membrane protein</topology>
    </subcellularLocation>
</comment>
<evidence type="ECO:0000259" key="10">
    <source>
        <dbReference type="PROSITE" id="PS50006"/>
    </source>
</evidence>
<evidence type="ECO:0000313" key="12">
    <source>
        <dbReference type="EMBL" id="KOS19418.1"/>
    </source>
</evidence>
<evidence type="ECO:0000313" key="13">
    <source>
        <dbReference type="Proteomes" id="UP000053831"/>
    </source>
</evidence>
<dbReference type="STRING" id="150374.A0A0M8MVI1"/>
<evidence type="ECO:0000256" key="9">
    <source>
        <dbReference type="SAM" id="MobiDB-lite"/>
    </source>
</evidence>
<keyword evidence="5 8" id="KW-0067">ATP-binding</keyword>
<dbReference type="SMART" id="SM00220">
    <property type="entry name" value="S_TKc"/>
    <property type="match status" value="1"/>
</dbReference>
<dbReference type="GO" id="GO:0005524">
    <property type="term" value="F:ATP binding"/>
    <property type="evidence" value="ECO:0007669"/>
    <property type="project" value="UniProtKB-UniRule"/>
</dbReference>
<dbReference type="FunFam" id="3.30.200.20:FF:000470">
    <property type="entry name" value="Serine/threonine-protein kinase RAD53"/>
    <property type="match status" value="1"/>
</dbReference>
<dbReference type="OrthoDB" id="504170at2759"/>
<gene>
    <name evidence="12" type="ORF">ESCO_000972</name>
</gene>
<keyword evidence="13" id="KW-1185">Reference proteome</keyword>
<feature type="region of interest" description="Disordered" evidence="9">
    <location>
        <begin position="709"/>
        <end position="815"/>
    </location>
</feature>
<feature type="region of interest" description="Disordered" evidence="9">
    <location>
        <begin position="662"/>
        <end position="687"/>
    </location>
</feature>
<accession>A0A0M8MVI1</accession>
<protein>
    <recommendedName>
        <fullName evidence="7">Autophagy-related protein 1</fullName>
    </recommendedName>
</protein>
<feature type="compositionally biased region" description="Polar residues" evidence="9">
    <location>
        <begin position="785"/>
        <end position="794"/>
    </location>
</feature>
<evidence type="ECO:0000256" key="6">
    <source>
        <dbReference type="ARBA" id="ARBA00023006"/>
    </source>
</evidence>
<keyword evidence="3" id="KW-0813">Transport</keyword>
<dbReference type="InterPro" id="IPR045269">
    <property type="entry name" value="Atg1-like"/>
</dbReference>
<feature type="compositionally biased region" description="Polar residues" evidence="9">
    <location>
        <begin position="745"/>
        <end position="771"/>
    </location>
</feature>
<evidence type="ECO:0000256" key="1">
    <source>
        <dbReference type="ARBA" id="ARBA00004623"/>
    </source>
</evidence>
<feature type="region of interest" description="Disordered" evidence="9">
    <location>
        <begin position="255"/>
        <end position="301"/>
    </location>
</feature>
<evidence type="ECO:0000256" key="4">
    <source>
        <dbReference type="ARBA" id="ARBA00022741"/>
    </source>
</evidence>
<dbReference type="InterPro" id="IPR000719">
    <property type="entry name" value="Prot_kinase_dom"/>
</dbReference>
<evidence type="ECO:0000259" key="11">
    <source>
        <dbReference type="PROSITE" id="PS50011"/>
    </source>
</evidence>
<dbReference type="PANTHER" id="PTHR24348">
    <property type="entry name" value="SERINE/THREONINE-PROTEIN KINASE UNC-51-RELATED"/>
    <property type="match status" value="1"/>
</dbReference>
<dbReference type="EMBL" id="LGSR01000020">
    <property type="protein sequence ID" value="KOS19418.1"/>
    <property type="molecule type" value="Genomic_DNA"/>
</dbReference>
<dbReference type="InterPro" id="IPR011009">
    <property type="entry name" value="Kinase-like_dom_sf"/>
</dbReference>
<dbReference type="InterPro" id="IPR017441">
    <property type="entry name" value="Protein_kinase_ATP_BS"/>
</dbReference>
<feature type="region of interest" description="Disordered" evidence="9">
    <location>
        <begin position="602"/>
        <end position="633"/>
    </location>
</feature>
<dbReference type="GO" id="GO:0006914">
    <property type="term" value="P:autophagy"/>
    <property type="evidence" value="ECO:0007669"/>
    <property type="project" value="UniProtKB-KW"/>
</dbReference>
<feature type="compositionally biased region" description="Basic and acidic residues" evidence="9">
    <location>
        <begin position="775"/>
        <end position="784"/>
    </location>
</feature>
<dbReference type="GO" id="GO:0010506">
    <property type="term" value="P:regulation of autophagy"/>
    <property type="evidence" value="ECO:0007669"/>
    <property type="project" value="InterPro"/>
</dbReference>
<dbReference type="InterPro" id="IPR008984">
    <property type="entry name" value="SMAD_FHA_dom_sf"/>
</dbReference>
<dbReference type="Gene3D" id="2.60.200.20">
    <property type="match status" value="1"/>
</dbReference>
<evidence type="ECO:0000256" key="5">
    <source>
        <dbReference type="ARBA" id="ARBA00022840"/>
    </source>
</evidence>
<comment type="similarity">
    <text evidence="2">Belongs to the protein kinase superfamily. CAMK Ser/Thr protein kinase family. CHEK2 subfamily.</text>
</comment>
<dbReference type="AlphaFoldDB" id="A0A0M8MVI1"/>
<dbReference type="InterPro" id="IPR008271">
    <property type="entry name" value="Ser/Thr_kinase_AS"/>
</dbReference>
<keyword evidence="12" id="KW-0418">Kinase</keyword>
<dbReference type="GO" id="GO:0034045">
    <property type="term" value="C:phagophore assembly site membrane"/>
    <property type="evidence" value="ECO:0007669"/>
    <property type="project" value="UniProtKB-SubCell"/>
</dbReference>
<feature type="compositionally biased region" description="Polar residues" evidence="9">
    <location>
        <begin position="709"/>
        <end position="736"/>
    </location>
</feature>
<proteinExistence type="inferred from homology"/>
<dbReference type="Gene3D" id="1.10.510.10">
    <property type="entry name" value="Transferase(Phosphotransferase) domain 1"/>
    <property type="match status" value="1"/>
</dbReference>
<dbReference type="PROSITE" id="PS50011">
    <property type="entry name" value="PROTEIN_KINASE_DOM"/>
    <property type="match status" value="1"/>
</dbReference>
<name>A0A0M8MVI1_ESCWE</name>
<dbReference type="InterPro" id="IPR000253">
    <property type="entry name" value="FHA_dom"/>
</dbReference>
<evidence type="ECO:0000256" key="8">
    <source>
        <dbReference type="PROSITE-ProRule" id="PRU10141"/>
    </source>
</evidence>
<dbReference type="GO" id="GO:0004674">
    <property type="term" value="F:protein serine/threonine kinase activity"/>
    <property type="evidence" value="ECO:0007669"/>
    <property type="project" value="InterPro"/>
</dbReference>
<reference evidence="12 13" key="1">
    <citation type="submission" date="2015-07" db="EMBL/GenBank/DDBJ databases">
        <title>The genome of the fungus Escovopsis weberi, a specialized disease agent of ant agriculture.</title>
        <authorList>
            <person name="de Man T.J."/>
            <person name="Stajich J.E."/>
            <person name="Kubicek C.P."/>
            <person name="Chenthamara K."/>
            <person name="Atanasova L."/>
            <person name="Druzhinina I.S."/>
            <person name="Birnbaum S."/>
            <person name="Barribeau S.M."/>
            <person name="Teiling C."/>
            <person name="Suen G."/>
            <person name="Currie C."/>
            <person name="Gerardo N.M."/>
        </authorList>
    </citation>
    <scope>NUCLEOTIDE SEQUENCE [LARGE SCALE GENOMIC DNA]</scope>
</reference>
<sequence length="1226" mass="136563">MDGDDNDPTQATQNILDPRRIGKQNSGFSDDAISDIICILYPHSEAARNEVQRLAAEKSPHVIGKDEADGVEPDYDIEDHPSRFPAKPSADGNHAIILRLSSPVKHPAMGFAFGRNGSKCDVVFANDPLKRVSNVHFRIYVNEFGNVMIEDHSTNGTRLDQHLLFSHPHPPDVKPAPSKWVLSSGAIIGIFLHQEQWDLKFQVRIPRRDDEYDRAYLQNVADYYARHGIRGPIETVGPGPGGHVDLFRAANPATYSAAPGAQGSPRATTETPERLLTPASAESARPSPRRALGPQGAVKRDWSGSDKYNKVRMIGKGAFAVVYKVTSKYDGRPYAAKELDKRRFVKDGVLDAKAENEMRIMKKVQHPNIVQYIEHIEWDARLLIIIMEFVPGGDLGKLIADEGILPEKTAKLVSQQLLSALGYLHEQQITHRDIKPDNILINRTEPLEVKLTDFGLSKMIDKEQTFLRTFCGTLLYCAPEVYTEYVEYDDNGHRNRGKRSRRAPGPRYSHAVDIWSLGGVLFYTLTGAPPYPVKTGISYSELLHQIMTKTLNVQPLHSEDVSLTGIDFLSRMLERRPEVRATVQELVNHSWLSASASTIKPAESFDEVSDDDEEEQVRFQPSQDLGKLDDFDEIEDDRISDSIEGDDDEEQQVQREIMEQMEQMQQMEDERSDKENRGGGPPLKLFGEVGASGIGGAGKVHEDYYLNLQTSGGSWDASSSHASGQTYHPTAPSAAQTRRRRDSAQTRASVANQSTDQLQSLVENVASQSLGDSEPATRDRDRASSLHSTSSVDLNASKRKPQSSFESSDEFEFAAPSEEPAIKRLKSDANLDNVSGEIIEEYRLLARVPQVQRLWGRQLDGPVDKQVYWEQDPRTWHLNYPEMTKLQQHAFVQAAKAANEEFGPGRTPLWNLAMKYFPPMSSAERRRRRGAATSPAADGHEMDLPVALTSTSSKPSLEAALAPESRNANKPEPLAIIKSDADSDLKSISIVMADTLVSFGRDPINTQVFEPVTENRVPKHAFKILLWKDGFDPSKNPSKTPPPWARKTPNPDADSYHCWISTKATLGIKINERPLLSSNTHKDPRGSLTHWAKLHDGDSLTIWFGRPSDHTKLTFRCFWGGSARPRPAAGAGAPPQLEMASSAVARQLDQACQAAERRIERNRKLSAAQAEHQAEYLERLRHAEGELARSRAFERRREEALRFLGPQRDSAAAAGSGRLHAMHGTV</sequence>
<feature type="region of interest" description="Disordered" evidence="9">
    <location>
        <begin position="921"/>
        <end position="942"/>
    </location>
</feature>
<dbReference type="SUPFAM" id="SSF56112">
    <property type="entry name" value="Protein kinase-like (PK-like)"/>
    <property type="match status" value="1"/>
</dbReference>
<dbReference type="PROSITE" id="PS50006">
    <property type="entry name" value="FHA_DOMAIN"/>
    <property type="match status" value="1"/>
</dbReference>
<feature type="region of interest" description="Disordered" evidence="9">
    <location>
        <begin position="1"/>
        <end position="27"/>
    </location>
</feature>
<keyword evidence="6" id="KW-0072">Autophagy</keyword>
<feature type="binding site" evidence="8">
    <location>
        <position position="337"/>
    </location>
    <ligand>
        <name>ATP</name>
        <dbReference type="ChEBI" id="CHEBI:30616"/>
    </ligand>
</feature>
<feature type="domain" description="FHA" evidence="10">
    <location>
        <begin position="111"/>
        <end position="164"/>
    </location>
</feature>
<comment type="caution">
    <text evidence="12">The sequence shown here is derived from an EMBL/GenBank/DDBJ whole genome shotgun (WGS) entry which is preliminary data.</text>
</comment>
<dbReference type="PROSITE" id="PS00107">
    <property type="entry name" value="PROTEIN_KINASE_ATP"/>
    <property type="match status" value="1"/>
</dbReference>
<dbReference type="Pfam" id="PF00069">
    <property type="entry name" value="Pkinase"/>
    <property type="match status" value="1"/>
</dbReference>
<feature type="domain" description="Protein kinase" evidence="11">
    <location>
        <begin position="308"/>
        <end position="592"/>
    </location>
</feature>
<feature type="compositionally biased region" description="Acidic residues" evidence="9">
    <location>
        <begin position="604"/>
        <end position="615"/>
    </location>
</feature>
<organism evidence="12 13">
    <name type="scientific">Escovopsis weberi</name>
    <dbReference type="NCBI Taxonomy" id="150374"/>
    <lineage>
        <taxon>Eukaryota</taxon>
        <taxon>Fungi</taxon>
        <taxon>Dikarya</taxon>
        <taxon>Ascomycota</taxon>
        <taxon>Pezizomycotina</taxon>
        <taxon>Sordariomycetes</taxon>
        <taxon>Hypocreomycetidae</taxon>
        <taxon>Hypocreales</taxon>
        <taxon>Hypocreaceae</taxon>
        <taxon>Escovopsis</taxon>
    </lineage>
</organism>
<dbReference type="PROSITE" id="PS00108">
    <property type="entry name" value="PROTEIN_KINASE_ST"/>
    <property type="match status" value="1"/>
</dbReference>
<dbReference type="SMART" id="SM00240">
    <property type="entry name" value="FHA"/>
    <property type="match status" value="1"/>
</dbReference>
<evidence type="ECO:0000256" key="7">
    <source>
        <dbReference type="ARBA" id="ARBA00030237"/>
    </source>
</evidence>
<dbReference type="Proteomes" id="UP000053831">
    <property type="component" value="Unassembled WGS sequence"/>
</dbReference>
<evidence type="ECO:0000256" key="2">
    <source>
        <dbReference type="ARBA" id="ARBA00005575"/>
    </source>
</evidence>
<keyword evidence="4 8" id="KW-0547">Nucleotide-binding</keyword>
<dbReference type="SUPFAM" id="SSF49879">
    <property type="entry name" value="SMAD/FHA domain"/>
    <property type="match status" value="1"/>
</dbReference>